<sequence length="226" mass="25319">MLDGCPLPDIEVLEKHRRDMTRLASTPGELYWPSLRAQLQALLDKVNAVDAAATELIIGIGAGLSKIDIAPYQQAILLLDKPQRTAEESAAFLQYQKEVANLLLDASALVRTYLSTLDASLLSLETSPIDDVLVPIAELQTWLETSTGAEAQRIREYLDEFRGVLDGDKFRAGYVHEISKLVFAVNYFFDNVLEGSPDVIQRADDFLRHSDELVDYLRELHSVWKS</sequence>
<dbReference type="AlphaFoldDB" id="A0A1C7Z6Y9"/>
<protein>
    <recommendedName>
        <fullName evidence="3">Binary cytotoxin component</fullName>
    </recommendedName>
</protein>
<evidence type="ECO:0000313" key="2">
    <source>
        <dbReference type="Proteomes" id="UP000093104"/>
    </source>
</evidence>
<dbReference type="EMBL" id="LGSI01000025">
    <property type="protein sequence ID" value="OCR25711.1"/>
    <property type="molecule type" value="Genomic_DNA"/>
</dbReference>
<evidence type="ECO:0008006" key="3">
    <source>
        <dbReference type="Google" id="ProtNLM"/>
    </source>
</evidence>
<organism evidence="1 2">
    <name type="scientific">Pseudomonas syringae</name>
    <dbReference type="NCBI Taxonomy" id="317"/>
    <lineage>
        <taxon>Bacteria</taxon>
        <taxon>Pseudomonadati</taxon>
        <taxon>Pseudomonadota</taxon>
        <taxon>Gammaproteobacteria</taxon>
        <taxon>Pseudomonadales</taxon>
        <taxon>Pseudomonadaceae</taxon>
        <taxon>Pseudomonas</taxon>
    </lineage>
</organism>
<name>A0A1C7Z6Y9_PSESX</name>
<proteinExistence type="predicted"/>
<evidence type="ECO:0000313" key="1">
    <source>
        <dbReference type="EMBL" id="OCR25711.1"/>
    </source>
</evidence>
<accession>A0A1C7Z6Y9</accession>
<gene>
    <name evidence="1" type="ORF">AFK24_07060</name>
</gene>
<dbReference type="Proteomes" id="UP000093104">
    <property type="component" value="Unassembled WGS sequence"/>
</dbReference>
<reference evidence="1 2" key="1">
    <citation type="submission" date="2015-07" db="EMBL/GenBank/DDBJ databases">
        <title>Draft genome sequence of a diazotrophic, plant growth-promoting rhizobacterium of the Pseudomonas syringae complex.</title>
        <authorList>
            <person name="Patten C.L."/>
            <person name="Jeong H."/>
        </authorList>
    </citation>
    <scope>NUCLEOTIDE SEQUENCE [LARGE SCALE GENOMIC DNA]</scope>
    <source>
        <strain evidence="1 2">GR12-2</strain>
    </source>
</reference>
<comment type="caution">
    <text evidence="1">The sequence shown here is derived from an EMBL/GenBank/DDBJ whole genome shotgun (WGS) entry which is preliminary data.</text>
</comment>